<dbReference type="Gene3D" id="3.30.559.10">
    <property type="entry name" value="Chloramphenicol acetyltransferase-like domain"/>
    <property type="match status" value="1"/>
</dbReference>
<dbReference type="Proteomes" id="UP000680865">
    <property type="component" value="Unassembled WGS sequence"/>
</dbReference>
<dbReference type="InterPro" id="IPR025110">
    <property type="entry name" value="AMP-bd_C"/>
</dbReference>
<dbReference type="InterPro" id="IPR001242">
    <property type="entry name" value="Condensation_dom"/>
</dbReference>
<dbReference type="InterPro" id="IPR010071">
    <property type="entry name" value="AA_adenyl_dom"/>
</dbReference>
<dbReference type="Gene3D" id="2.30.38.10">
    <property type="entry name" value="Luciferase, Domain 3"/>
    <property type="match status" value="1"/>
</dbReference>
<dbReference type="AlphaFoldDB" id="A0A919S9X9"/>
<gene>
    <name evidence="6" type="ORF">Aco04nite_07840</name>
</gene>
<dbReference type="EMBL" id="BOQP01000004">
    <property type="protein sequence ID" value="GIM67794.1"/>
    <property type="molecule type" value="Genomic_DNA"/>
</dbReference>
<dbReference type="GO" id="GO:0047527">
    <property type="term" value="F:2,3-dihydroxybenzoate-serine ligase activity"/>
    <property type="evidence" value="ECO:0007669"/>
    <property type="project" value="TreeGrafter"/>
</dbReference>
<dbReference type="SUPFAM" id="SSF56801">
    <property type="entry name" value="Acetyl-CoA synthetase-like"/>
    <property type="match status" value="1"/>
</dbReference>
<dbReference type="Gene3D" id="3.30.300.30">
    <property type="match status" value="1"/>
</dbReference>
<keyword evidence="2" id="KW-0596">Phosphopantetheine</keyword>
<dbReference type="PROSITE" id="PS50075">
    <property type="entry name" value="CARRIER"/>
    <property type="match status" value="1"/>
</dbReference>
<evidence type="ECO:0000256" key="2">
    <source>
        <dbReference type="ARBA" id="ARBA00022450"/>
    </source>
</evidence>
<dbReference type="FunFam" id="3.40.50.980:FF:000001">
    <property type="entry name" value="Non-ribosomal peptide synthetase"/>
    <property type="match status" value="1"/>
</dbReference>
<organism evidence="6 7">
    <name type="scientific">Winogradskya consettensis</name>
    <dbReference type="NCBI Taxonomy" id="113560"/>
    <lineage>
        <taxon>Bacteria</taxon>
        <taxon>Bacillati</taxon>
        <taxon>Actinomycetota</taxon>
        <taxon>Actinomycetes</taxon>
        <taxon>Micromonosporales</taxon>
        <taxon>Micromonosporaceae</taxon>
        <taxon>Winogradskya</taxon>
    </lineage>
</organism>
<feature type="region of interest" description="Disordered" evidence="4">
    <location>
        <begin position="17"/>
        <end position="43"/>
    </location>
</feature>
<dbReference type="GO" id="GO:0043041">
    <property type="term" value="P:amino acid activation for nonribosomal peptide biosynthetic process"/>
    <property type="evidence" value="ECO:0007669"/>
    <property type="project" value="TreeGrafter"/>
</dbReference>
<comment type="caution">
    <text evidence="6">The sequence shown here is derived from an EMBL/GenBank/DDBJ whole genome shotgun (WGS) entry which is preliminary data.</text>
</comment>
<dbReference type="CDD" id="cd19531">
    <property type="entry name" value="LCL_NRPS-like"/>
    <property type="match status" value="1"/>
</dbReference>
<dbReference type="Gene3D" id="1.10.1200.10">
    <property type="entry name" value="ACP-like"/>
    <property type="match status" value="1"/>
</dbReference>
<dbReference type="InterPro" id="IPR036736">
    <property type="entry name" value="ACP-like_sf"/>
</dbReference>
<evidence type="ECO:0000313" key="6">
    <source>
        <dbReference type="EMBL" id="GIM67794.1"/>
    </source>
</evidence>
<dbReference type="InterPro" id="IPR006162">
    <property type="entry name" value="Ppantetheine_attach_site"/>
</dbReference>
<evidence type="ECO:0000256" key="4">
    <source>
        <dbReference type="SAM" id="MobiDB-lite"/>
    </source>
</evidence>
<dbReference type="GO" id="GO:0009366">
    <property type="term" value="C:enterobactin synthetase complex"/>
    <property type="evidence" value="ECO:0007669"/>
    <property type="project" value="TreeGrafter"/>
</dbReference>
<feature type="region of interest" description="Disordered" evidence="4">
    <location>
        <begin position="1076"/>
        <end position="1103"/>
    </location>
</feature>
<evidence type="ECO:0000313" key="7">
    <source>
        <dbReference type="Proteomes" id="UP000680865"/>
    </source>
</evidence>
<dbReference type="GO" id="GO:0009239">
    <property type="term" value="P:enterobactin biosynthetic process"/>
    <property type="evidence" value="ECO:0007669"/>
    <property type="project" value="TreeGrafter"/>
</dbReference>
<dbReference type="PANTHER" id="PTHR45527">
    <property type="entry name" value="NONRIBOSOMAL PEPTIDE SYNTHETASE"/>
    <property type="match status" value="1"/>
</dbReference>
<dbReference type="InterPro" id="IPR020845">
    <property type="entry name" value="AMP-binding_CS"/>
</dbReference>
<proteinExistence type="predicted"/>
<dbReference type="Gene3D" id="3.40.50.980">
    <property type="match status" value="2"/>
</dbReference>
<feature type="domain" description="Carrier" evidence="5">
    <location>
        <begin position="999"/>
        <end position="1074"/>
    </location>
</feature>
<dbReference type="InterPro" id="IPR045851">
    <property type="entry name" value="AMP-bd_C_sf"/>
</dbReference>
<reference evidence="6" key="1">
    <citation type="submission" date="2021-03" db="EMBL/GenBank/DDBJ databases">
        <title>Whole genome shotgun sequence of Actinoplanes consettensis NBRC 14913.</title>
        <authorList>
            <person name="Komaki H."/>
            <person name="Tamura T."/>
        </authorList>
    </citation>
    <scope>NUCLEOTIDE SEQUENCE</scope>
    <source>
        <strain evidence="6">NBRC 14913</strain>
    </source>
</reference>
<dbReference type="PROSITE" id="PS00012">
    <property type="entry name" value="PHOSPHOPANTETHEINE"/>
    <property type="match status" value="1"/>
</dbReference>
<protein>
    <recommendedName>
        <fullName evidence="5">Carrier domain-containing protein</fullName>
    </recommendedName>
</protein>
<dbReference type="GO" id="GO:0072330">
    <property type="term" value="P:monocarboxylic acid biosynthetic process"/>
    <property type="evidence" value="ECO:0007669"/>
    <property type="project" value="UniProtKB-ARBA"/>
</dbReference>
<dbReference type="InterPro" id="IPR020806">
    <property type="entry name" value="PKS_PP-bd"/>
</dbReference>
<dbReference type="GO" id="GO:0005829">
    <property type="term" value="C:cytosol"/>
    <property type="evidence" value="ECO:0007669"/>
    <property type="project" value="TreeGrafter"/>
</dbReference>
<sequence length="1103" mass="118408">MGRATLTPERRALMRRLRAENDTGSPRAGEITRRTGDGPVPLSPGQRRLWFLDQFKPGDPVYIIAAGAWLRGPLDHERLADALGRVVERHEALRTVLRSDGDGDGIGIVQPWAPVPMPVIDVDGEQAALARAEQIAAEPIDVANGPMLRVACLRAAPETHLLVLAVHHAVADGWSVELILGEGIQLYAGADLPPLDVQYGDYAVWQREWLESPAAKAQEDFWRTQLTGAPLLDLPTDRPHPAQAGFAGATLDFAVPAGTAARITRLAEREHTTPFAVGLAAFGAVLHRWSGQDDLVVGTPVAGRGRAEIAALAGFFVNTLPLRLDLTGDPDLATLVRRTRGTVLDAQSHADLPFDRLVEVLKPDRDATGRSPLLRHLFQFYENPRPSVAMGDVELTPVRLGRTTAKFDLTVDLVPRVDGGIDGCVEYNTDVYDAASVRRLAAALVEVLDQVESGTPLSELTVLGADDRTRLVEQFSGAATPALNRGPATVHGHIEEQVARTPGAVAVKFGAAELTYAELDVRANRLANVLRKRGAGPGRVVGVALPRSVELMVTLVAVLKSGAAYLPLETEYPSARIAMMLEDSGADVVVTDTTSVSAELLQTMRAAGPAIICPHRDAFVIAASPATAPGVELTGRDLAYMIFTSGSTGRPKGAMNEHRAVVNRLLWHHETLGLEVGERVLQKTPIGFDVSVWELFWPLMVGGTVTLVNPGVHRDPDRLVEAIVDSGATILHFVPSMLALFLASRDVAKCTSLTRIVCSGEELPAALVRETERLLPGVPVHNLYGPTEAAVDVSWFPSTEGVGARVPIGRPIAGARLYVVDRTGTLAPYGLPGELLIGGVPVARGYWNRPGLTADRFVPDPFGSGERLYRTGDLARWRDDGCLEYLGRIDNQVKLNGVRMELGEIEAVLAGHPAVDSAVVGVRTGPAGSSLTAWVLPTSDAGQANELSPVLREHLRERLPAPMVPGVFVAVTEWPLSPNGKLDRKRLPEPGTSGAAHEAPATDLEIAVARVWGQVLERENIGATDNFFELGGHSLLAIRILTRLRAEHGVELSLSELFAAPTPRGVATAITKAARRAPAPALRRTDRSRYRITPTDQAGVDQK</sequence>
<dbReference type="Pfam" id="PF00668">
    <property type="entry name" value="Condensation"/>
    <property type="match status" value="1"/>
</dbReference>
<dbReference type="PANTHER" id="PTHR45527:SF1">
    <property type="entry name" value="FATTY ACID SYNTHASE"/>
    <property type="match status" value="1"/>
</dbReference>
<dbReference type="FunFam" id="2.30.38.10:FF:000001">
    <property type="entry name" value="Non-ribosomal peptide synthetase PvdI"/>
    <property type="match status" value="1"/>
</dbReference>
<dbReference type="Gene3D" id="3.30.559.30">
    <property type="entry name" value="Nonribosomal peptide synthetase, condensation domain"/>
    <property type="match status" value="1"/>
</dbReference>
<accession>A0A919S9X9</accession>
<dbReference type="FunFam" id="3.40.50.980:FF:000002">
    <property type="entry name" value="Enterobactin synthetase component F"/>
    <property type="match status" value="1"/>
</dbReference>
<dbReference type="CDD" id="cd17646">
    <property type="entry name" value="A_NRPS_AB3403-like"/>
    <property type="match status" value="1"/>
</dbReference>
<dbReference type="GO" id="GO:0031177">
    <property type="term" value="F:phosphopantetheine binding"/>
    <property type="evidence" value="ECO:0007669"/>
    <property type="project" value="InterPro"/>
</dbReference>
<comment type="cofactor">
    <cofactor evidence="1">
        <name>pantetheine 4'-phosphate</name>
        <dbReference type="ChEBI" id="CHEBI:47942"/>
    </cofactor>
</comment>
<dbReference type="Pfam" id="PF13193">
    <property type="entry name" value="AMP-binding_C"/>
    <property type="match status" value="1"/>
</dbReference>
<dbReference type="InterPro" id="IPR009081">
    <property type="entry name" value="PP-bd_ACP"/>
</dbReference>
<dbReference type="Pfam" id="PF00550">
    <property type="entry name" value="PP-binding"/>
    <property type="match status" value="1"/>
</dbReference>
<dbReference type="GO" id="GO:0008610">
    <property type="term" value="P:lipid biosynthetic process"/>
    <property type="evidence" value="ECO:0007669"/>
    <property type="project" value="UniProtKB-ARBA"/>
</dbReference>
<evidence type="ECO:0000259" key="5">
    <source>
        <dbReference type="PROSITE" id="PS50075"/>
    </source>
</evidence>
<keyword evidence="3" id="KW-0597">Phosphoprotein</keyword>
<dbReference type="Pfam" id="PF00501">
    <property type="entry name" value="AMP-binding"/>
    <property type="match status" value="1"/>
</dbReference>
<dbReference type="PROSITE" id="PS00455">
    <property type="entry name" value="AMP_BINDING"/>
    <property type="match status" value="1"/>
</dbReference>
<name>A0A919S9X9_9ACTN</name>
<evidence type="ECO:0000256" key="1">
    <source>
        <dbReference type="ARBA" id="ARBA00001957"/>
    </source>
</evidence>
<dbReference type="NCBIfam" id="TIGR01733">
    <property type="entry name" value="AA-adenyl-dom"/>
    <property type="match status" value="1"/>
</dbReference>
<dbReference type="SUPFAM" id="SSF47336">
    <property type="entry name" value="ACP-like"/>
    <property type="match status" value="1"/>
</dbReference>
<dbReference type="FunFam" id="3.40.50.12780:FF:000012">
    <property type="entry name" value="Non-ribosomal peptide synthetase"/>
    <property type="match status" value="1"/>
</dbReference>
<evidence type="ECO:0000256" key="3">
    <source>
        <dbReference type="ARBA" id="ARBA00022553"/>
    </source>
</evidence>
<dbReference type="RefSeq" id="WP_212995787.1">
    <property type="nucleotide sequence ID" value="NZ_BAAATW010000002.1"/>
</dbReference>
<dbReference type="InterPro" id="IPR000873">
    <property type="entry name" value="AMP-dep_synth/lig_dom"/>
</dbReference>
<dbReference type="SMART" id="SM00823">
    <property type="entry name" value="PKS_PP"/>
    <property type="match status" value="1"/>
</dbReference>
<keyword evidence="7" id="KW-1185">Reference proteome</keyword>
<dbReference type="InterPro" id="IPR023213">
    <property type="entry name" value="CAT-like_dom_sf"/>
</dbReference>
<dbReference type="SUPFAM" id="SSF52777">
    <property type="entry name" value="CoA-dependent acyltransferases"/>
    <property type="match status" value="2"/>
</dbReference>
<dbReference type="FunFam" id="1.10.1200.10:FF:000016">
    <property type="entry name" value="Non-ribosomal peptide synthase"/>
    <property type="match status" value="1"/>
</dbReference>